<dbReference type="GO" id="GO:0006081">
    <property type="term" value="P:aldehyde metabolic process"/>
    <property type="evidence" value="ECO:0007669"/>
    <property type="project" value="InterPro"/>
</dbReference>
<evidence type="ECO:0000259" key="3">
    <source>
        <dbReference type="Pfam" id="PF00171"/>
    </source>
</evidence>
<dbReference type="Gene3D" id="3.40.309.10">
    <property type="entry name" value="Aldehyde Dehydrogenase, Chain A, domain 2"/>
    <property type="match status" value="1"/>
</dbReference>
<dbReference type="Pfam" id="PF00171">
    <property type="entry name" value="Aldedh"/>
    <property type="match status" value="1"/>
</dbReference>
<dbReference type="InterPro" id="IPR016161">
    <property type="entry name" value="Ald_DH/histidinol_DH"/>
</dbReference>
<evidence type="ECO:0000256" key="2">
    <source>
        <dbReference type="ARBA" id="ARBA00023002"/>
    </source>
</evidence>
<feature type="non-terminal residue" evidence="4">
    <location>
        <position position="1"/>
    </location>
</feature>
<proteinExistence type="inferred from homology"/>
<dbReference type="PANTHER" id="PTHR43570:SF16">
    <property type="entry name" value="ALDEHYDE DEHYDROGENASE TYPE III, ISOFORM Q"/>
    <property type="match status" value="1"/>
</dbReference>
<protein>
    <submittedName>
        <fullName evidence="4">Aldehyde dehydrogenase</fullName>
        <ecNumber evidence="4">1.2.1.3</ecNumber>
    </submittedName>
</protein>
<reference evidence="4" key="1">
    <citation type="submission" date="2018-06" db="EMBL/GenBank/DDBJ databases">
        <authorList>
            <person name="Zhirakovskaya E."/>
        </authorList>
    </citation>
    <scope>NUCLEOTIDE SEQUENCE</scope>
</reference>
<accession>A0A3B0ULJ8</accession>
<gene>
    <name evidence="4" type="ORF">MNBD_BACTEROID07-1183</name>
</gene>
<dbReference type="InterPro" id="IPR016162">
    <property type="entry name" value="Ald_DH_N"/>
</dbReference>
<evidence type="ECO:0000313" key="4">
    <source>
        <dbReference type="EMBL" id="VAW27282.1"/>
    </source>
</evidence>
<organism evidence="4">
    <name type="scientific">hydrothermal vent metagenome</name>
    <dbReference type="NCBI Taxonomy" id="652676"/>
    <lineage>
        <taxon>unclassified sequences</taxon>
        <taxon>metagenomes</taxon>
        <taxon>ecological metagenomes</taxon>
    </lineage>
</organism>
<feature type="domain" description="Aldehyde dehydrogenase" evidence="3">
    <location>
        <begin position="2"/>
        <end position="211"/>
    </location>
</feature>
<dbReference type="FunFam" id="3.40.309.10:FF:000003">
    <property type="entry name" value="Aldehyde dehydrogenase"/>
    <property type="match status" value="1"/>
</dbReference>
<dbReference type="EMBL" id="UOET01000092">
    <property type="protein sequence ID" value="VAW27282.1"/>
    <property type="molecule type" value="Genomic_DNA"/>
</dbReference>
<name>A0A3B0ULJ8_9ZZZZ</name>
<dbReference type="SUPFAM" id="SSF53720">
    <property type="entry name" value="ALDH-like"/>
    <property type="match status" value="1"/>
</dbReference>
<sequence>CIVDETAPLELTARRIVWGKLLNAGQTCIAPDYLYVHKKIKEPLIKAIIAAIKKAYGKDARKSSDFPRIITRANMERLAALLDGAKIAYGGHYDKEEKYFEPTILDEVSFDLPVMQQEIFGPILPVLTFSDPEEIIFQVNARPRPLSLYVFSKSRTFQKKIISSIPAGGVTVNDTLMHIASNKLPFGGVGNSGMGKYHGYFSFETFSNAKPVVYRGTWIDIPIRYAPYGKKLKIIKYLMR</sequence>
<dbReference type="GO" id="GO:0004029">
    <property type="term" value="F:aldehyde dehydrogenase (NAD+) activity"/>
    <property type="evidence" value="ECO:0007669"/>
    <property type="project" value="UniProtKB-EC"/>
</dbReference>
<dbReference type="EC" id="1.2.1.3" evidence="4"/>
<dbReference type="InterPro" id="IPR016163">
    <property type="entry name" value="Ald_DH_C"/>
</dbReference>
<dbReference type="InterPro" id="IPR016160">
    <property type="entry name" value="Ald_DH_CS_CYS"/>
</dbReference>
<comment type="similarity">
    <text evidence="1">Belongs to the aldehyde dehydrogenase family.</text>
</comment>
<dbReference type="Gene3D" id="3.40.605.10">
    <property type="entry name" value="Aldehyde Dehydrogenase, Chain A, domain 1"/>
    <property type="match status" value="1"/>
</dbReference>
<dbReference type="PROSITE" id="PS00070">
    <property type="entry name" value="ALDEHYDE_DEHYDR_CYS"/>
    <property type="match status" value="1"/>
</dbReference>
<evidence type="ECO:0000256" key="1">
    <source>
        <dbReference type="ARBA" id="ARBA00009986"/>
    </source>
</evidence>
<dbReference type="AlphaFoldDB" id="A0A3B0ULJ8"/>
<dbReference type="PANTHER" id="PTHR43570">
    <property type="entry name" value="ALDEHYDE DEHYDROGENASE"/>
    <property type="match status" value="1"/>
</dbReference>
<dbReference type="InterPro" id="IPR015590">
    <property type="entry name" value="Aldehyde_DH_dom"/>
</dbReference>
<keyword evidence="2 4" id="KW-0560">Oxidoreductase</keyword>
<dbReference type="InterPro" id="IPR012394">
    <property type="entry name" value="Aldehyde_DH_NAD(P)"/>
</dbReference>
<dbReference type="GO" id="GO:0005737">
    <property type="term" value="C:cytoplasm"/>
    <property type="evidence" value="ECO:0007669"/>
    <property type="project" value="TreeGrafter"/>
</dbReference>